<accession>W7ITB0</accession>
<evidence type="ECO:0000313" key="1">
    <source>
        <dbReference type="EMBL" id="EWC59997.1"/>
    </source>
</evidence>
<keyword evidence="2" id="KW-1185">Reference proteome</keyword>
<evidence type="ECO:0000313" key="2">
    <source>
        <dbReference type="Proteomes" id="UP000019277"/>
    </source>
</evidence>
<accession>A0A8E3BGC9</accession>
<sequence>MIERYAELHDRRADLLFVLDRDGLSVEGGAQGQPVAHWGLRYVESTERELRA</sequence>
<proteinExistence type="predicted"/>
<protein>
    <submittedName>
        <fullName evidence="1">Uncharacterized protein</fullName>
    </submittedName>
</protein>
<dbReference type="Proteomes" id="UP000019277">
    <property type="component" value="Unassembled WGS sequence"/>
</dbReference>
<name>W7ITB0_9PSEU</name>
<dbReference type="OrthoDB" id="5184675at2"/>
<organism evidence="1 2">
    <name type="scientific">Actinokineospora spheciospongiae</name>
    <dbReference type="NCBI Taxonomy" id="909613"/>
    <lineage>
        <taxon>Bacteria</taxon>
        <taxon>Bacillati</taxon>
        <taxon>Actinomycetota</taxon>
        <taxon>Actinomycetes</taxon>
        <taxon>Pseudonocardiales</taxon>
        <taxon>Pseudonocardiaceae</taxon>
        <taxon>Actinokineospora</taxon>
    </lineage>
</organism>
<reference evidence="1 2" key="1">
    <citation type="journal article" date="2014" name="Genome Announc.">
        <title>Draft Genome Sequence of the Antitrypanosomally Active Sponge-Associated Bacterium Actinokineospora sp. Strain EG49.</title>
        <authorList>
            <person name="Harjes J."/>
            <person name="Ryu T."/>
            <person name="Abdelmohsen U.R."/>
            <person name="Moitinho-Silva L."/>
            <person name="Horn H."/>
            <person name="Ravasi T."/>
            <person name="Hentschel U."/>
        </authorList>
    </citation>
    <scope>NUCLEOTIDE SEQUENCE [LARGE SCALE GENOMIC DNA]</scope>
    <source>
        <strain evidence="1 2">EG49</strain>
    </source>
</reference>
<dbReference type="EMBL" id="AYXG01000179">
    <property type="protein sequence ID" value="EWC59997.1"/>
    <property type="molecule type" value="Genomic_DNA"/>
</dbReference>
<dbReference type="STRING" id="909613.UO65_4706"/>
<dbReference type="RefSeq" id="WP_161784501.1">
    <property type="nucleotide sequence ID" value="NZ_AYXG01000179.1"/>
</dbReference>
<gene>
    <name evidence="1" type="ORF">UO65_4706</name>
</gene>
<dbReference type="AlphaFoldDB" id="W7ITB0"/>
<comment type="caution">
    <text evidence="1">The sequence shown here is derived from an EMBL/GenBank/DDBJ whole genome shotgun (WGS) entry which is preliminary data.</text>
</comment>